<protein>
    <submittedName>
        <fullName evidence="2">Uncharacterized protein</fullName>
    </submittedName>
</protein>
<sequence length="81" mass="8436">MRISGDRTLESHYPPSHHRIKSLSSTASGSLTDLGSHTIQLGLLGSSFQEPLPLYQLGGNIGSSEASPPSPNANGGRLAKP</sequence>
<reference evidence="2 3" key="1">
    <citation type="submission" date="2024-01" db="EMBL/GenBank/DDBJ databases">
        <title>The genomes of 5 underutilized Papilionoideae crops provide insights into root nodulation and disease resistanc.</title>
        <authorList>
            <person name="Jiang F."/>
        </authorList>
    </citation>
    <scope>NUCLEOTIDE SEQUENCE [LARGE SCALE GENOMIC DNA]</scope>
    <source>
        <strain evidence="2">DUOXIRENSHENG_FW03</strain>
        <tissue evidence="2">Leaves</tissue>
    </source>
</reference>
<keyword evidence="3" id="KW-1185">Reference proteome</keyword>
<evidence type="ECO:0000313" key="3">
    <source>
        <dbReference type="Proteomes" id="UP001386955"/>
    </source>
</evidence>
<comment type="caution">
    <text evidence="2">The sequence shown here is derived from an EMBL/GenBank/DDBJ whole genome shotgun (WGS) entry which is preliminary data.</text>
</comment>
<accession>A0AAN9P0L2</accession>
<feature type="region of interest" description="Disordered" evidence="1">
    <location>
        <begin position="1"/>
        <end position="31"/>
    </location>
</feature>
<proteinExistence type="predicted"/>
<feature type="region of interest" description="Disordered" evidence="1">
    <location>
        <begin position="54"/>
        <end position="81"/>
    </location>
</feature>
<evidence type="ECO:0000256" key="1">
    <source>
        <dbReference type="SAM" id="MobiDB-lite"/>
    </source>
</evidence>
<dbReference type="Proteomes" id="UP001386955">
    <property type="component" value="Unassembled WGS sequence"/>
</dbReference>
<dbReference type="EMBL" id="JAYMYS010000010">
    <property type="protein sequence ID" value="KAK7379899.1"/>
    <property type="molecule type" value="Genomic_DNA"/>
</dbReference>
<gene>
    <name evidence="2" type="ORF">VNO78_34175</name>
</gene>
<feature type="compositionally biased region" description="Basic and acidic residues" evidence="1">
    <location>
        <begin position="1"/>
        <end position="10"/>
    </location>
</feature>
<name>A0AAN9P0L2_PSOTE</name>
<evidence type="ECO:0000313" key="2">
    <source>
        <dbReference type="EMBL" id="KAK7379899.1"/>
    </source>
</evidence>
<organism evidence="2 3">
    <name type="scientific">Psophocarpus tetragonolobus</name>
    <name type="common">Winged bean</name>
    <name type="synonym">Dolichos tetragonolobus</name>
    <dbReference type="NCBI Taxonomy" id="3891"/>
    <lineage>
        <taxon>Eukaryota</taxon>
        <taxon>Viridiplantae</taxon>
        <taxon>Streptophyta</taxon>
        <taxon>Embryophyta</taxon>
        <taxon>Tracheophyta</taxon>
        <taxon>Spermatophyta</taxon>
        <taxon>Magnoliopsida</taxon>
        <taxon>eudicotyledons</taxon>
        <taxon>Gunneridae</taxon>
        <taxon>Pentapetalae</taxon>
        <taxon>rosids</taxon>
        <taxon>fabids</taxon>
        <taxon>Fabales</taxon>
        <taxon>Fabaceae</taxon>
        <taxon>Papilionoideae</taxon>
        <taxon>50 kb inversion clade</taxon>
        <taxon>NPAAA clade</taxon>
        <taxon>indigoferoid/millettioid clade</taxon>
        <taxon>Phaseoleae</taxon>
        <taxon>Psophocarpus</taxon>
    </lineage>
</organism>
<feature type="compositionally biased region" description="Polar residues" evidence="1">
    <location>
        <begin position="22"/>
        <end position="31"/>
    </location>
</feature>
<dbReference type="AlphaFoldDB" id="A0AAN9P0L2"/>